<feature type="signal peptide" evidence="8">
    <location>
        <begin position="1"/>
        <end position="23"/>
    </location>
</feature>
<evidence type="ECO:0000256" key="3">
    <source>
        <dbReference type="ARBA" id="ARBA00022692"/>
    </source>
</evidence>
<evidence type="ECO:0000313" key="9">
    <source>
        <dbReference type="Proteomes" id="UP000248484"/>
    </source>
</evidence>
<dbReference type="FunCoup" id="A0A455AVG4">
    <property type="interactions" value="807"/>
</dbReference>
<keyword evidence="9" id="KW-1185">Reference proteome</keyword>
<evidence type="ECO:0000256" key="2">
    <source>
        <dbReference type="ARBA" id="ARBA00005977"/>
    </source>
</evidence>
<dbReference type="InterPro" id="IPR037185">
    <property type="entry name" value="EmrE-like"/>
</dbReference>
<evidence type="ECO:0000256" key="1">
    <source>
        <dbReference type="ARBA" id="ARBA00004141"/>
    </source>
</evidence>
<feature type="transmembrane region" description="Helical" evidence="7">
    <location>
        <begin position="80"/>
        <end position="99"/>
    </location>
</feature>
<accession>A0A455AVG4</accession>
<feature type="transmembrane region" description="Helical" evidence="7">
    <location>
        <begin position="111"/>
        <end position="134"/>
    </location>
</feature>
<keyword evidence="3 7" id="KW-0812">Transmembrane</keyword>
<evidence type="ECO:0000256" key="8">
    <source>
        <dbReference type="SAM" id="SignalP"/>
    </source>
</evidence>
<dbReference type="Pfam" id="PF10639">
    <property type="entry name" value="TMEM234"/>
    <property type="match status" value="1"/>
</dbReference>
<evidence type="ECO:0000256" key="7">
    <source>
        <dbReference type="SAM" id="Phobius"/>
    </source>
</evidence>
<evidence type="ECO:0000256" key="4">
    <source>
        <dbReference type="ARBA" id="ARBA00022989"/>
    </source>
</evidence>
<evidence type="ECO:0000313" key="10">
    <source>
        <dbReference type="RefSeq" id="XP_028340537.1"/>
    </source>
</evidence>
<evidence type="ECO:0000256" key="5">
    <source>
        <dbReference type="ARBA" id="ARBA00023136"/>
    </source>
</evidence>
<keyword evidence="4 7" id="KW-1133">Transmembrane helix</keyword>
<dbReference type="OrthoDB" id="43458at2759"/>
<sequence length="227" mass="24651">MAATLGQVLALVLVAALWGGTQPLLKRASSHLQHVHERTWARQLLQETKTLFLNTEYLLPFSLNQCGSLLYYLTLASTDLTLAVPISNSLAIIFTLIVGKVLGEDIGGKRAFAGMVLTVAGITLCITSTVPVPIPAAGWWTAELQLQEESQLQSVSQKCEQEGSRAQPWLAEEGTEGKVHKNSRLWGEEFAVSLACPSREVGAGPSQTDRHLWAPALPDPNVWSNAR</sequence>
<proteinExistence type="inferred from homology"/>
<keyword evidence="8" id="KW-0732">Signal</keyword>
<keyword evidence="5 7" id="KW-0472">Membrane</keyword>
<dbReference type="PANTHER" id="PTHR28668:SF1">
    <property type="entry name" value="TRANSMEMBRANE PROTEIN 234"/>
    <property type="match status" value="1"/>
</dbReference>
<dbReference type="GO" id="GO:0016020">
    <property type="term" value="C:membrane"/>
    <property type="evidence" value="ECO:0007669"/>
    <property type="project" value="UniProtKB-SubCell"/>
</dbReference>
<dbReference type="InParanoid" id="A0A455AVG4"/>
<feature type="chain" id="PRO_5019864117" evidence="8">
    <location>
        <begin position="24"/>
        <end position="227"/>
    </location>
</feature>
<evidence type="ECO:0000256" key="6">
    <source>
        <dbReference type="SAM" id="MobiDB-lite"/>
    </source>
</evidence>
<comment type="subcellular location">
    <subcellularLocation>
        <location evidence="1">Membrane</location>
        <topology evidence="1">Multi-pass membrane protein</topology>
    </subcellularLocation>
</comment>
<reference evidence="10" key="1">
    <citation type="submission" date="2025-08" db="UniProtKB">
        <authorList>
            <consortium name="RefSeq"/>
        </authorList>
    </citation>
    <scope>IDENTIFICATION</scope>
    <source>
        <tissue evidence="10">Muscle</tissue>
    </source>
</reference>
<gene>
    <name evidence="10" type="primary">TMEM234</name>
</gene>
<dbReference type="PANTHER" id="PTHR28668">
    <property type="entry name" value="TRANSMEMBRANE PROTEIN 234"/>
    <property type="match status" value="1"/>
</dbReference>
<organism evidence="9 10">
    <name type="scientific">Physeter macrocephalus</name>
    <name type="common">Sperm whale</name>
    <name type="synonym">Physeter catodon</name>
    <dbReference type="NCBI Taxonomy" id="9755"/>
    <lineage>
        <taxon>Eukaryota</taxon>
        <taxon>Metazoa</taxon>
        <taxon>Chordata</taxon>
        <taxon>Craniata</taxon>
        <taxon>Vertebrata</taxon>
        <taxon>Euteleostomi</taxon>
        <taxon>Mammalia</taxon>
        <taxon>Eutheria</taxon>
        <taxon>Laurasiatheria</taxon>
        <taxon>Artiodactyla</taxon>
        <taxon>Whippomorpha</taxon>
        <taxon>Cetacea</taxon>
        <taxon>Odontoceti</taxon>
        <taxon>Physeteridae</taxon>
        <taxon>Physeter</taxon>
    </lineage>
</organism>
<dbReference type="Proteomes" id="UP000248484">
    <property type="component" value="Unplaced"/>
</dbReference>
<dbReference type="RefSeq" id="XP_028340537.1">
    <property type="nucleotide sequence ID" value="XM_028484736.2"/>
</dbReference>
<dbReference type="CTD" id="56063"/>
<dbReference type="SUPFAM" id="SSF103481">
    <property type="entry name" value="Multidrug resistance efflux transporter EmrE"/>
    <property type="match status" value="1"/>
</dbReference>
<dbReference type="AlphaFoldDB" id="A0A455AVG4"/>
<feature type="region of interest" description="Disordered" evidence="6">
    <location>
        <begin position="200"/>
        <end position="227"/>
    </location>
</feature>
<name>A0A455AVG4_PHYMC</name>
<protein>
    <submittedName>
        <fullName evidence="10">Transmembrane protein 234 isoform X5</fullName>
    </submittedName>
</protein>
<comment type="similarity">
    <text evidence="2">Belongs to the TMEM234 family.</text>
</comment>
<dbReference type="GeneID" id="102992934"/>
<dbReference type="InterPro" id="IPR018908">
    <property type="entry name" value="TMEM234"/>
</dbReference>